<reference evidence="3" key="1">
    <citation type="submission" date="2016-01" db="EMBL/GenBank/DDBJ databases">
        <title>Draft genome of Chromobacterium sp. F49.</title>
        <authorList>
            <person name="Hong K.W."/>
        </authorList>
    </citation>
    <scope>NUCLEOTIDE SEQUENCE [LARGE SCALE GENOMIC DNA]</scope>
    <source>
        <strain evidence="3">M63</strain>
    </source>
</reference>
<comment type="caution">
    <text evidence="2">The sequence shown here is derived from an EMBL/GenBank/DDBJ whole genome shotgun (WGS) entry which is preliminary data.</text>
</comment>
<name>A0A161SCN4_9BACL</name>
<keyword evidence="1" id="KW-0812">Transmembrane</keyword>
<gene>
    <name evidence="2" type="ORF">AV654_19665</name>
</gene>
<accession>A0A161SCN4</accession>
<dbReference type="AlphaFoldDB" id="A0A161SCN4"/>
<evidence type="ECO:0000256" key="1">
    <source>
        <dbReference type="SAM" id="Phobius"/>
    </source>
</evidence>
<keyword evidence="1" id="KW-0472">Membrane</keyword>
<evidence type="ECO:0000313" key="2">
    <source>
        <dbReference type="EMBL" id="KZE78195.1"/>
    </source>
</evidence>
<organism evidence="2 3">
    <name type="scientific">Paenibacillus elgii</name>
    <dbReference type="NCBI Taxonomy" id="189691"/>
    <lineage>
        <taxon>Bacteria</taxon>
        <taxon>Bacillati</taxon>
        <taxon>Bacillota</taxon>
        <taxon>Bacilli</taxon>
        <taxon>Bacillales</taxon>
        <taxon>Paenibacillaceae</taxon>
        <taxon>Paenibacillus</taxon>
    </lineage>
</organism>
<keyword evidence="1" id="KW-1133">Transmembrane helix</keyword>
<feature type="transmembrane region" description="Helical" evidence="1">
    <location>
        <begin position="51"/>
        <end position="76"/>
    </location>
</feature>
<dbReference type="PROSITE" id="PS51257">
    <property type="entry name" value="PROKAR_LIPOPROTEIN"/>
    <property type="match status" value="1"/>
</dbReference>
<dbReference type="EMBL" id="LQRA01000057">
    <property type="protein sequence ID" value="KZE78195.1"/>
    <property type="molecule type" value="Genomic_DNA"/>
</dbReference>
<keyword evidence="3" id="KW-1185">Reference proteome</keyword>
<dbReference type="Proteomes" id="UP000076563">
    <property type="component" value="Unassembled WGS sequence"/>
</dbReference>
<feature type="transmembrane region" description="Helical" evidence="1">
    <location>
        <begin position="21"/>
        <end position="39"/>
    </location>
</feature>
<feature type="transmembrane region" description="Helical" evidence="1">
    <location>
        <begin position="113"/>
        <end position="130"/>
    </location>
</feature>
<proteinExistence type="predicted"/>
<sequence length="162" mass="18473">MTAVFTRFSKINQRLLKQINFIYLTGLWAIGCYLLYHALKDIPGFPFENGFIRPLGVTYLFLSGCHFLMILVMALLSNIKSAKNYVKIILLSFALPTLTIPLLAFMLEASFGIGLLAISLLLFIITRVNFEKTEILVEDLKAVIPHLKARYEAFKGRRTNRK</sequence>
<protein>
    <submittedName>
        <fullName evidence="2">Uncharacterized protein</fullName>
    </submittedName>
</protein>
<dbReference type="RefSeq" id="WP_063183140.1">
    <property type="nucleotide sequence ID" value="NZ_LQRA01000057.1"/>
</dbReference>
<evidence type="ECO:0000313" key="3">
    <source>
        <dbReference type="Proteomes" id="UP000076563"/>
    </source>
</evidence>
<feature type="transmembrane region" description="Helical" evidence="1">
    <location>
        <begin position="88"/>
        <end position="107"/>
    </location>
</feature>